<accession>A0A375EE64</accession>
<keyword evidence="1" id="KW-0614">Plasmid</keyword>
<reference evidence="1" key="2">
    <citation type="submission" date="2018-01" db="EMBL/GenBank/DDBJ databases">
        <authorList>
            <person name="Clerissi C."/>
        </authorList>
    </citation>
    <scope>NUCLEOTIDE SEQUENCE</scope>
    <source>
        <strain evidence="1">Cupriavidus taiwanensis STM 8556</strain>
        <plasmid evidence="1">CBM2613_p</plasmid>
    </source>
</reference>
<name>A0A375EE64_9BURK</name>
<dbReference type="AlphaFoldDB" id="A0A375EE64"/>
<protein>
    <submittedName>
        <fullName evidence="1">Uncharacterized protein</fullName>
    </submittedName>
</protein>
<sequence>MPNHQVPFGKVRFDRFVVDSMQQGIDELILKIKPVEGCSKENIMHTIRHIDQTQRKL</sequence>
<evidence type="ECO:0000313" key="1">
    <source>
        <dbReference type="EMBL" id="SOZ74810.1"/>
    </source>
</evidence>
<evidence type="ECO:0000313" key="3">
    <source>
        <dbReference type="Proteomes" id="UP000256952"/>
    </source>
</evidence>
<gene>
    <name evidence="2" type="ORF">CBM2612_P0607</name>
    <name evidence="1" type="ORF">CBM2613_P60146</name>
</gene>
<geneLocation type="plasmid" evidence="3">
    <name>cbm2613_p</name>
</geneLocation>
<reference evidence="2 3" key="1">
    <citation type="submission" date="2018-01" db="EMBL/GenBank/DDBJ databases">
        <authorList>
            <person name="Gaut B.S."/>
            <person name="Morton B.R."/>
            <person name="Clegg M.T."/>
            <person name="Duvall M.R."/>
        </authorList>
    </citation>
    <scope>NUCLEOTIDE SEQUENCE [LARGE SCALE GENOMIC DNA]</scope>
    <source>
        <strain evidence="2">Cupriavidus taiwanensis STM 8555</strain>
        <plasmid evidence="2">I</plasmid>
        <plasmid evidence="3">Plasmid cbm2613_p</plasmid>
    </source>
</reference>
<dbReference type="EMBL" id="LT984809">
    <property type="protein sequence ID" value="SPD49262.1"/>
    <property type="molecule type" value="Genomic_DNA"/>
</dbReference>
<proteinExistence type="predicted"/>
<geneLocation type="plasmid" evidence="2">
    <name>I</name>
</geneLocation>
<organism evidence="1 3">
    <name type="scientific">Cupriavidus taiwanensis</name>
    <dbReference type="NCBI Taxonomy" id="164546"/>
    <lineage>
        <taxon>Bacteria</taxon>
        <taxon>Pseudomonadati</taxon>
        <taxon>Pseudomonadota</taxon>
        <taxon>Betaproteobacteria</taxon>
        <taxon>Burkholderiales</taxon>
        <taxon>Burkholderiaceae</taxon>
        <taxon>Cupriavidus</taxon>
    </lineage>
</organism>
<dbReference type="Proteomes" id="UP000256952">
    <property type="component" value="Plasmid CBM2613_p"/>
</dbReference>
<evidence type="ECO:0000313" key="2">
    <source>
        <dbReference type="EMBL" id="SPD49262.1"/>
    </source>
</evidence>
<dbReference type="EMBL" id="LT976981">
    <property type="protein sequence ID" value="SOZ74810.1"/>
    <property type="molecule type" value="Genomic_DNA"/>
</dbReference>
<geneLocation type="plasmid" evidence="1">
    <name>CBM2613_p</name>
</geneLocation>